<dbReference type="EMBL" id="RAXV01000043">
    <property type="protein sequence ID" value="RKG29385.1"/>
    <property type="molecule type" value="Genomic_DNA"/>
</dbReference>
<accession>A0A3A8E3Y9</accession>
<reference evidence="1 2" key="1">
    <citation type="submission" date="2018-09" db="EMBL/GenBank/DDBJ databases">
        <title>The draft genome of Acinetobacter spp. strains.</title>
        <authorList>
            <person name="Qin J."/>
            <person name="Feng Y."/>
            <person name="Zong Z."/>
        </authorList>
    </citation>
    <scope>NUCLEOTIDE SEQUENCE [LARGE SCALE GENOMIC DNA]</scope>
    <source>
        <strain evidence="1 2">WCHAc060012</strain>
    </source>
</reference>
<proteinExistence type="predicted"/>
<dbReference type="AlphaFoldDB" id="A0A3A8E3Y9"/>
<evidence type="ECO:0000313" key="1">
    <source>
        <dbReference type="EMBL" id="RKG29385.1"/>
    </source>
</evidence>
<evidence type="ECO:0000313" key="2">
    <source>
        <dbReference type="Proteomes" id="UP000282388"/>
    </source>
</evidence>
<keyword evidence="2" id="KW-1185">Reference proteome</keyword>
<gene>
    <name evidence="1" type="ORF">D7V32_15155</name>
</gene>
<sequence length="144" mass="16640">GLPDKPLFFRSFYGNNPNKATAEIFNLNEFLFDIVIAQMIEINSASQSNTKKLQAIYCGKWIVESEFQTNNSRALLLDLNKLAIAKSENKLFIMSDCNKNTMKDWVIKTAKELMNMEEENFYLAIVPHPKDWTSKENIEVQKII</sequence>
<name>A0A3A8E3Y9_9GAMM</name>
<feature type="non-terminal residue" evidence="1">
    <location>
        <position position="1"/>
    </location>
</feature>
<protein>
    <submittedName>
        <fullName evidence="1">Uncharacterized protein</fullName>
    </submittedName>
</protein>
<dbReference type="Proteomes" id="UP000282388">
    <property type="component" value="Unassembled WGS sequence"/>
</dbReference>
<organism evidence="1 2">
    <name type="scientific">Acinetobacter tianfuensis</name>
    <dbReference type="NCBI Taxonomy" id="2419603"/>
    <lineage>
        <taxon>Bacteria</taxon>
        <taxon>Pseudomonadati</taxon>
        <taxon>Pseudomonadota</taxon>
        <taxon>Gammaproteobacteria</taxon>
        <taxon>Moraxellales</taxon>
        <taxon>Moraxellaceae</taxon>
        <taxon>Acinetobacter</taxon>
    </lineage>
</organism>
<comment type="caution">
    <text evidence="1">The sequence shown here is derived from an EMBL/GenBank/DDBJ whole genome shotgun (WGS) entry which is preliminary data.</text>
</comment>